<sequence length="152" mass="16948">MSDFCGYNIKPGLKYESIACRPLARGGEGILDGIDAWQPLRSEPVVARFKLAGRSRRRLSVLNEEPRRGQVGVDTRRRSSHEQANRPAIQPTKSPDGRLQGAWKIQTSDSQEKPAKVTLLALLLPLVSWKILETQRSRGEDPAMCSFLEPPS</sequence>
<dbReference type="AlphaFoldDB" id="A0A022W4E7"/>
<accession>A0A022W4E7</accession>
<feature type="region of interest" description="Disordered" evidence="1">
    <location>
        <begin position="63"/>
        <end position="108"/>
    </location>
</feature>
<reference evidence="2" key="1">
    <citation type="submission" date="2014-02" db="EMBL/GenBank/DDBJ databases">
        <title>The Genome Sequence of Trichophyton rubrum (morphotype fischeri) CBS 288.86.</title>
        <authorList>
            <consortium name="The Broad Institute Genomics Platform"/>
            <person name="Cuomo C.A."/>
            <person name="White T.C."/>
            <person name="Graser Y."/>
            <person name="Martinez-Rossi N."/>
            <person name="Heitman J."/>
            <person name="Young S.K."/>
            <person name="Zeng Q."/>
            <person name="Gargeya S."/>
            <person name="Abouelleil A."/>
            <person name="Alvarado L."/>
            <person name="Chapman S.B."/>
            <person name="Gainer-Dewar J."/>
            <person name="Goldberg J."/>
            <person name="Griggs A."/>
            <person name="Gujja S."/>
            <person name="Hansen M."/>
            <person name="Howarth C."/>
            <person name="Imamovic A."/>
            <person name="Larimer J."/>
            <person name="Martinez D."/>
            <person name="Murphy C."/>
            <person name="Pearson M.D."/>
            <person name="Persinoti G."/>
            <person name="Poon T."/>
            <person name="Priest M."/>
            <person name="Roberts A.D."/>
            <person name="Saif S."/>
            <person name="Shea T.D."/>
            <person name="Sykes S.N."/>
            <person name="Wortman J."/>
            <person name="Nusbaum C."/>
            <person name="Birren B."/>
        </authorList>
    </citation>
    <scope>NUCLEOTIDE SEQUENCE [LARGE SCALE GENOMIC DNA]</scope>
    <source>
        <strain evidence="2">CBS 288.86</strain>
    </source>
</reference>
<organism evidence="2">
    <name type="scientific">Trichophyton rubrum CBS 288.86</name>
    <dbReference type="NCBI Taxonomy" id="1215330"/>
    <lineage>
        <taxon>Eukaryota</taxon>
        <taxon>Fungi</taxon>
        <taxon>Dikarya</taxon>
        <taxon>Ascomycota</taxon>
        <taxon>Pezizomycotina</taxon>
        <taxon>Eurotiomycetes</taxon>
        <taxon>Eurotiomycetidae</taxon>
        <taxon>Onygenales</taxon>
        <taxon>Arthrodermataceae</taxon>
        <taxon>Trichophyton</taxon>
    </lineage>
</organism>
<proteinExistence type="predicted"/>
<dbReference type="Proteomes" id="UP000023758">
    <property type="component" value="Unassembled WGS sequence"/>
</dbReference>
<feature type="compositionally biased region" description="Basic and acidic residues" evidence="1">
    <location>
        <begin position="64"/>
        <end position="84"/>
    </location>
</feature>
<evidence type="ECO:0000256" key="1">
    <source>
        <dbReference type="SAM" id="MobiDB-lite"/>
    </source>
</evidence>
<dbReference type="EMBL" id="KK207832">
    <property type="protein sequence ID" value="EZF53011.1"/>
    <property type="molecule type" value="Genomic_DNA"/>
</dbReference>
<gene>
    <name evidence="2" type="ORF">H103_03997</name>
</gene>
<evidence type="ECO:0000313" key="2">
    <source>
        <dbReference type="EMBL" id="EZF53011.1"/>
    </source>
</evidence>
<dbReference type="HOGENOM" id="CLU_1723638_0_0_1"/>
<name>A0A022W4E7_TRIRU</name>
<protein>
    <submittedName>
        <fullName evidence="2">Uncharacterized protein</fullName>
    </submittedName>
</protein>